<evidence type="ECO:0000256" key="1">
    <source>
        <dbReference type="SAM" id="MobiDB-lite"/>
    </source>
</evidence>
<accession>A0A5M9ZGM9</accession>
<organism evidence="3 4">
    <name type="scientific">Bifidobacterium myosotis</name>
    <dbReference type="NCBI Taxonomy" id="1630166"/>
    <lineage>
        <taxon>Bacteria</taxon>
        <taxon>Bacillati</taxon>
        <taxon>Actinomycetota</taxon>
        <taxon>Actinomycetes</taxon>
        <taxon>Bifidobacteriales</taxon>
        <taxon>Bifidobacteriaceae</taxon>
        <taxon>Bifidobacterium</taxon>
    </lineage>
</organism>
<dbReference type="PANTHER" id="PTHR46637:SF1">
    <property type="entry name" value="BLL5188 PROTEIN"/>
    <property type="match status" value="1"/>
</dbReference>
<sequence length="164" mass="18556">MSSEYLGCVYTIWVLCDDWGMCTPRYDITLDQFMRIAHLLPRQRGNVAVDNYTFVNALLWMCRTGAPWRDLPACYGKWITVYQRFNRWSRNGAVERLFAALQEERIIGVEVRVLAMDSTSVKVHQHATGAPKKGGLSASGSPGEAGTPKFTWYPTASRRSSRST</sequence>
<evidence type="ECO:0000313" key="4">
    <source>
        <dbReference type="Proteomes" id="UP000410049"/>
    </source>
</evidence>
<comment type="caution">
    <text evidence="3">The sequence shown here is derived from an EMBL/GenBank/DDBJ whole genome shotgun (WGS) entry which is preliminary data.</text>
</comment>
<dbReference type="PANTHER" id="PTHR46637">
    <property type="entry name" value="TIS1421-TRANSPOSASE PROTEIN A"/>
    <property type="match status" value="1"/>
</dbReference>
<evidence type="ECO:0000313" key="3">
    <source>
        <dbReference type="EMBL" id="KAA8825691.1"/>
    </source>
</evidence>
<feature type="region of interest" description="Disordered" evidence="1">
    <location>
        <begin position="125"/>
        <end position="164"/>
    </location>
</feature>
<dbReference type="Proteomes" id="UP000410049">
    <property type="component" value="Unassembled WGS sequence"/>
</dbReference>
<proteinExistence type="predicted"/>
<protein>
    <submittedName>
        <fullName evidence="3">IS5 family transposase</fullName>
    </submittedName>
</protein>
<dbReference type="InterPro" id="IPR052909">
    <property type="entry name" value="Transposase_6_like"/>
</dbReference>
<evidence type="ECO:0000259" key="2">
    <source>
        <dbReference type="Pfam" id="PF13340"/>
    </source>
</evidence>
<dbReference type="NCBIfam" id="NF033580">
    <property type="entry name" value="transpos_IS5_3"/>
    <property type="match status" value="1"/>
</dbReference>
<dbReference type="EMBL" id="RZUH01000014">
    <property type="protein sequence ID" value="KAA8825691.1"/>
    <property type="molecule type" value="Genomic_DNA"/>
</dbReference>
<reference evidence="3 4" key="1">
    <citation type="journal article" date="2019" name="Syst. Appl. Microbiol.">
        <title>Characterization of Bifidobacterium species in feaces of the Egyptian fruit bat: Description of B. vespertilionis sp. nov. and B. rousetti sp. nov.</title>
        <authorList>
            <person name="Modesto M."/>
            <person name="Satti M."/>
            <person name="Watanabe K."/>
            <person name="Puglisi E."/>
            <person name="Morelli L."/>
            <person name="Huang C.-H."/>
            <person name="Liou J.-S."/>
            <person name="Miyashita M."/>
            <person name="Tamura T."/>
            <person name="Saito S."/>
            <person name="Mori K."/>
            <person name="Huang L."/>
            <person name="Sciavilla P."/>
            <person name="Sandri C."/>
            <person name="Spiezio C."/>
            <person name="Vitali F."/>
            <person name="Cavalieri D."/>
            <person name="Perpetuini G."/>
            <person name="Tofalo R."/>
            <person name="Bonetti A."/>
            <person name="Arita M."/>
            <person name="Mattarelli P."/>
        </authorList>
    </citation>
    <scope>NUCLEOTIDE SEQUENCE [LARGE SCALE GENOMIC DNA]</scope>
    <source>
        <strain evidence="3 4">RST17</strain>
    </source>
</reference>
<dbReference type="Pfam" id="PF13340">
    <property type="entry name" value="DUF4096"/>
    <property type="match status" value="1"/>
</dbReference>
<dbReference type="AlphaFoldDB" id="A0A5M9ZGM9"/>
<gene>
    <name evidence="3" type="ORF">EMO91_12090</name>
</gene>
<feature type="domain" description="Insertion element IS402-like" evidence="2">
    <location>
        <begin position="31"/>
        <end position="98"/>
    </location>
</feature>
<name>A0A5M9ZGM9_9BIFI</name>
<dbReference type="InterPro" id="IPR025161">
    <property type="entry name" value="IS402-like_dom"/>
</dbReference>